<keyword evidence="3" id="KW-1185">Reference proteome</keyword>
<dbReference type="AlphaFoldDB" id="A0A3B7MQH4"/>
<dbReference type="OrthoDB" id="935959at2"/>
<dbReference type="InterPro" id="IPR018060">
    <property type="entry name" value="HTH_AraC"/>
</dbReference>
<dbReference type="RefSeq" id="WP_119052619.1">
    <property type="nucleotide sequence ID" value="NZ_CP032157.1"/>
</dbReference>
<dbReference type="SMART" id="SM00342">
    <property type="entry name" value="HTH_ARAC"/>
    <property type="match status" value="1"/>
</dbReference>
<accession>A0A3B7MQH4</accession>
<gene>
    <name evidence="2" type="ORF">D3H65_23305</name>
</gene>
<dbReference type="Gene3D" id="1.10.10.60">
    <property type="entry name" value="Homeodomain-like"/>
    <property type="match status" value="1"/>
</dbReference>
<reference evidence="2 3" key="1">
    <citation type="submission" date="2018-09" db="EMBL/GenBank/DDBJ databases">
        <title>Genome sequencing of strain 6GH32-13.</title>
        <authorList>
            <person name="Weon H.-Y."/>
            <person name="Heo J."/>
            <person name="Kwon S.-W."/>
        </authorList>
    </citation>
    <scope>NUCLEOTIDE SEQUENCE [LARGE SCALE GENOMIC DNA]</scope>
    <source>
        <strain evidence="2 3">5GH32-13</strain>
    </source>
</reference>
<dbReference type="Proteomes" id="UP000263900">
    <property type="component" value="Chromosome"/>
</dbReference>
<dbReference type="GO" id="GO:0043565">
    <property type="term" value="F:sequence-specific DNA binding"/>
    <property type="evidence" value="ECO:0007669"/>
    <property type="project" value="InterPro"/>
</dbReference>
<protein>
    <recommendedName>
        <fullName evidence="1">HTH araC/xylS-type domain-containing protein</fullName>
    </recommendedName>
</protein>
<evidence type="ECO:0000313" key="2">
    <source>
        <dbReference type="EMBL" id="AXY76742.1"/>
    </source>
</evidence>
<evidence type="ECO:0000313" key="3">
    <source>
        <dbReference type="Proteomes" id="UP000263900"/>
    </source>
</evidence>
<dbReference type="PROSITE" id="PS01124">
    <property type="entry name" value="HTH_ARAC_FAMILY_2"/>
    <property type="match status" value="1"/>
</dbReference>
<name>A0A3B7MQH4_9BACT</name>
<organism evidence="2 3">
    <name type="scientific">Paraflavitalea soli</name>
    <dbReference type="NCBI Taxonomy" id="2315862"/>
    <lineage>
        <taxon>Bacteria</taxon>
        <taxon>Pseudomonadati</taxon>
        <taxon>Bacteroidota</taxon>
        <taxon>Chitinophagia</taxon>
        <taxon>Chitinophagales</taxon>
        <taxon>Chitinophagaceae</taxon>
        <taxon>Paraflavitalea</taxon>
    </lineage>
</organism>
<feature type="domain" description="HTH araC/xylS-type" evidence="1">
    <location>
        <begin position="173"/>
        <end position="272"/>
    </location>
</feature>
<dbReference type="EMBL" id="CP032157">
    <property type="protein sequence ID" value="AXY76742.1"/>
    <property type="molecule type" value="Genomic_DNA"/>
</dbReference>
<sequence>MQHVEFFHKAHFENNYHRTAPPAGLSHFIDFIWETDFGHLWQAHPEGFSDALFPNIGYTYLVNLGTPFVMQVADQFFDMRSDGFLPRHRSIECYHRPGNQLFGIKFKISPVLFLKKINFAEYREYIFPLSYLVEQSLIDAIKGATNFEERVRIISNHYQPIIREHAGSLQEIHIVTEILDRCFRDNDFKTTIETLASQYKISTRTLQRYFERATSISSKNALQIMRIRKAAAHIASSPQTFHYSIYGYYDHSHFYKHLKQFLQKSTLQNLQPHLQLLQTLHKKPRLDGM</sequence>
<proteinExistence type="predicted"/>
<dbReference type="KEGG" id="pseg:D3H65_23305"/>
<dbReference type="GO" id="GO:0003700">
    <property type="term" value="F:DNA-binding transcription factor activity"/>
    <property type="evidence" value="ECO:0007669"/>
    <property type="project" value="InterPro"/>
</dbReference>
<evidence type="ECO:0000259" key="1">
    <source>
        <dbReference type="PROSITE" id="PS01124"/>
    </source>
</evidence>